<dbReference type="GO" id="GO:0005886">
    <property type="term" value="C:plasma membrane"/>
    <property type="evidence" value="ECO:0007669"/>
    <property type="project" value="UniProtKB-SubCell"/>
</dbReference>
<dbReference type="PROSITE" id="PS50885">
    <property type="entry name" value="HAMP"/>
    <property type="match status" value="1"/>
</dbReference>
<dbReference type="CDD" id="cd06225">
    <property type="entry name" value="HAMP"/>
    <property type="match status" value="1"/>
</dbReference>
<dbReference type="CDD" id="cd11386">
    <property type="entry name" value="MCP_signal"/>
    <property type="match status" value="1"/>
</dbReference>
<dbReference type="InterPro" id="IPR003660">
    <property type="entry name" value="HAMP_dom"/>
</dbReference>
<comment type="subcellular location">
    <subcellularLocation>
        <location evidence="1">Cell inner membrane</location>
        <topology evidence="1">Multi-pass membrane protein</topology>
    </subcellularLocation>
</comment>
<evidence type="ECO:0000259" key="15">
    <source>
        <dbReference type="PROSITE" id="PS50885"/>
    </source>
</evidence>
<dbReference type="InterPro" id="IPR004089">
    <property type="entry name" value="MCPsignal_dom"/>
</dbReference>
<evidence type="ECO:0000256" key="11">
    <source>
        <dbReference type="PROSITE-ProRule" id="PRU00284"/>
    </source>
</evidence>
<dbReference type="EMBL" id="CP013987">
    <property type="protein sequence ID" value="ALZ83309.1"/>
    <property type="molecule type" value="Genomic_DNA"/>
</dbReference>
<dbReference type="CDD" id="cd12913">
    <property type="entry name" value="PDC1_MCP_like"/>
    <property type="match status" value="1"/>
</dbReference>
<dbReference type="PANTHER" id="PTHR32089:SF119">
    <property type="entry name" value="METHYL-ACCEPTING CHEMOTAXIS PROTEIN CTPL"/>
    <property type="match status" value="1"/>
</dbReference>
<evidence type="ECO:0000256" key="3">
    <source>
        <dbReference type="ARBA" id="ARBA00022481"/>
    </source>
</evidence>
<dbReference type="SUPFAM" id="SSF58104">
    <property type="entry name" value="Methyl-accepting chemotaxis protein (MCP) signaling domain"/>
    <property type="match status" value="1"/>
</dbReference>
<evidence type="ECO:0000256" key="10">
    <source>
        <dbReference type="ARBA" id="ARBA00029447"/>
    </source>
</evidence>
<evidence type="ECO:0000256" key="2">
    <source>
        <dbReference type="ARBA" id="ARBA00022475"/>
    </source>
</evidence>
<sequence length="708" mass="75976">MSFRSVRTTITLLSGSCILAVVMALVGYVLFAGMRTQSLVDTHTAQLAERAAQARLDAQAQAIAGNLMQKLDLPLTVARGIAQLNAQADSSAERHLKIDRDGLSNLLQETLLDNPELLDVYAGWEPNAFDGADAQYAGRSEAGYDATGRFMPWWYRTPEGGLKVEPLGPTMESQTILPTGVREGEYYLCPRQRLKPCIVDPAPYEMNGQKILMSSFNVPILVKGAFKGVVGADLSLAFIQEQLKQANAGLYDGAGSMALVANRGTLVAYTRDPKALGEPATQILGDAAQGLAQLGDGVTRRFDSQHDLYQVYLPLRLGSDATTWTLILQLPRAAVLSDLQLLQQALGEQRRTDMIGMLLVGLLVAGGGLLLLWLISLRIARPLRQMVAMLDDIAKGDGDLTQRLTVNRRDELGAIATGFNAFLGSLQHLIGQLVHSVGDVNAAASQTTDIAQRTRDGVQRQLQEIDQVATAMQEMTATAQDVASNAGRAAQAATQADKAVGEGQRVVQQNVRDCTRLAEEIERAVTQVRLVADDSENIGSILTTINGIAEQTNLLALNAAIEAARAGEQGRGFAVVADEVRTLAQKTQIATGEIQSMIQRLQSGTRDAVALMQDSHAQTDNQVEQTQAASRALEVILAAVGEITEMNLQIASAAEEQSAVAEDINRNVVNIGQAANGVHDQADQASRAGGHLSELAERQHQLAARFKV</sequence>
<dbReference type="Pfam" id="PF00672">
    <property type="entry name" value="HAMP"/>
    <property type="match status" value="1"/>
</dbReference>
<dbReference type="GO" id="GO:0007165">
    <property type="term" value="P:signal transduction"/>
    <property type="evidence" value="ECO:0007669"/>
    <property type="project" value="UniProtKB-KW"/>
</dbReference>
<keyword evidence="2" id="KW-1003">Cell membrane</keyword>
<proteinExistence type="inferred from homology"/>
<keyword evidence="5" id="KW-0997">Cell inner membrane</keyword>
<dbReference type="RefSeq" id="WP_059313573.1">
    <property type="nucleotide sequence ID" value="NZ_CP013987.1"/>
</dbReference>
<evidence type="ECO:0000313" key="17">
    <source>
        <dbReference type="Proteomes" id="UP000064137"/>
    </source>
</evidence>
<dbReference type="PROSITE" id="PS50111">
    <property type="entry name" value="CHEMOTAXIS_TRANSDUC_2"/>
    <property type="match status" value="1"/>
</dbReference>
<evidence type="ECO:0000313" key="16">
    <source>
        <dbReference type="EMBL" id="ALZ83309.1"/>
    </source>
</evidence>
<dbReference type="KEGG" id="por:APT59_03510"/>
<dbReference type="SMART" id="SM00283">
    <property type="entry name" value="MA"/>
    <property type="match status" value="1"/>
</dbReference>
<evidence type="ECO:0000256" key="9">
    <source>
        <dbReference type="ARBA" id="ARBA00023224"/>
    </source>
</evidence>
<dbReference type="PROSITE" id="PS50192">
    <property type="entry name" value="T_SNARE"/>
    <property type="match status" value="1"/>
</dbReference>
<evidence type="ECO:0000259" key="13">
    <source>
        <dbReference type="PROSITE" id="PS50111"/>
    </source>
</evidence>
<feature type="transmembrane region" description="Helical" evidence="12">
    <location>
        <begin position="12"/>
        <end position="31"/>
    </location>
</feature>
<name>A0A0U4WML7_9PSED</name>
<dbReference type="AlphaFoldDB" id="A0A0U4WML7"/>
<evidence type="ECO:0000256" key="12">
    <source>
        <dbReference type="SAM" id="Phobius"/>
    </source>
</evidence>
<reference evidence="16 17" key="1">
    <citation type="submission" date="2016-01" db="EMBL/GenBank/DDBJ databases">
        <title>Annotation of Pseudomonas oryzihabitans USDA-ARS-USMARC-56511.</title>
        <authorList>
            <person name="Harhay G.P."/>
            <person name="Harhay D.M."/>
            <person name="Smith T.P.L."/>
            <person name="Bono J.L."/>
            <person name="Heaton M.P."/>
            <person name="Clawson M.L."/>
            <person name="Chitko-Mckown C.G."/>
            <person name="Capik S.F."/>
            <person name="DeDonder K.D."/>
            <person name="Apley M.D."/>
            <person name="Lubbers B.V."/>
            <person name="White B.J."/>
            <person name="Larson R.L."/>
        </authorList>
    </citation>
    <scope>NUCLEOTIDE SEQUENCE [LARGE SCALE GENOMIC DNA]</scope>
    <source>
        <strain evidence="16 17">USDA-ARS-USMARC-56511</strain>
    </source>
</reference>
<keyword evidence="8 12" id="KW-0472">Membrane</keyword>
<keyword evidence="4" id="KW-0145">Chemotaxis</keyword>
<dbReference type="Gene3D" id="1.10.287.950">
    <property type="entry name" value="Methyl-accepting chemotaxis protein"/>
    <property type="match status" value="1"/>
</dbReference>
<dbReference type="InterPro" id="IPR000727">
    <property type="entry name" value="T_SNARE_dom"/>
</dbReference>
<evidence type="ECO:0000256" key="5">
    <source>
        <dbReference type="ARBA" id="ARBA00022519"/>
    </source>
</evidence>
<protein>
    <submittedName>
        <fullName evidence="16">Chemotaxis protein</fullName>
    </submittedName>
</protein>
<evidence type="ECO:0000256" key="7">
    <source>
        <dbReference type="ARBA" id="ARBA00022989"/>
    </source>
</evidence>
<keyword evidence="7 12" id="KW-1133">Transmembrane helix</keyword>
<dbReference type="Proteomes" id="UP000064137">
    <property type="component" value="Chromosome"/>
</dbReference>
<evidence type="ECO:0000256" key="8">
    <source>
        <dbReference type="ARBA" id="ARBA00023136"/>
    </source>
</evidence>
<dbReference type="PANTHER" id="PTHR32089">
    <property type="entry name" value="METHYL-ACCEPTING CHEMOTAXIS PROTEIN MCPB"/>
    <property type="match status" value="1"/>
</dbReference>
<evidence type="ECO:0000256" key="6">
    <source>
        <dbReference type="ARBA" id="ARBA00022692"/>
    </source>
</evidence>
<dbReference type="Pfam" id="PF00015">
    <property type="entry name" value="MCPsignal"/>
    <property type="match status" value="1"/>
</dbReference>
<organism evidence="16 17">
    <name type="scientific">Pseudomonas oryzihabitans</name>
    <dbReference type="NCBI Taxonomy" id="47885"/>
    <lineage>
        <taxon>Bacteria</taxon>
        <taxon>Pseudomonadati</taxon>
        <taxon>Pseudomonadota</taxon>
        <taxon>Gammaproteobacteria</taxon>
        <taxon>Pseudomonadales</taxon>
        <taxon>Pseudomonadaceae</taxon>
        <taxon>Pseudomonas</taxon>
    </lineage>
</organism>
<evidence type="ECO:0000256" key="1">
    <source>
        <dbReference type="ARBA" id="ARBA00004429"/>
    </source>
</evidence>
<gene>
    <name evidence="16" type="ORF">APT59_03510</name>
</gene>
<feature type="transmembrane region" description="Helical" evidence="12">
    <location>
        <begin position="354"/>
        <end position="375"/>
    </location>
</feature>
<dbReference type="Gene3D" id="3.30.450.20">
    <property type="entry name" value="PAS domain"/>
    <property type="match status" value="1"/>
</dbReference>
<evidence type="ECO:0000259" key="14">
    <source>
        <dbReference type="PROSITE" id="PS50192"/>
    </source>
</evidence>
<dbReference type="OrthoDB" id="2489132at2"/>
<dbReference type="SMART" id="SM00304">
    <property type="entry name" value="HAMP"/>
    <property type="match status" value="2"/>
</dbReference>
<comment type="similarity">
    <text evidence="10">Belongs to the methyl-accepting chemotaxis (MCP) protein family.</text>
</comment>
<feature type="domain" description="Methyl-accepting transducer" evidence="13">
    <location>
        <begin position="436"/>
        <end position="672"/>
    </location>
</feature>
<evidence type="ECO:0000256" key="4">
    <source>
        <dbReference type="ARBA" id="ARBA00022500"/>
    </source>
</evidence>
<keyword evidence="3" id="KW-0488">Methylation</keyword>
<feature type="domain" description="HAMP" evidence="15">
    <location>
        <begin position="377"/>
        <end position="431"/>
    </location>
</feature>
<keyword evidence="6 12" id="KW-0812">Transmembrane</keyword>
<dbReference type="GO" id="GO:0006935">
    <property type="term" value="P:chemotaxis"/>
    <property type="evidence" value="ECO:0007669"/>
    <property type="project" value="UniProtKB-KW"/>
</dbReference>
<keyword evidence="9 11" id="KW-0807">Transducer</keyword>
<feature type="domain" description="T-SNARE coiled-coil homology" evidence="14">
    <location>
        <begin position="623"/>
        <end position="685"/>
    </location>
</feature>
<accession>A0A0U4WML7</accession>
<dbReference type="FunFam" id="1.10.287.950:FF:000001">
    <property type="entry name" value="Methyl-accepting chemotaxis sensory transducer"/>
    <property type="match status" value="1"/>
</dbReference>